<keyword evidence="1" id="KW-0472">Membrane</keyword>
<dbReference type="Proteomes" id="UP000027120">
    <property type="component" value="Unassembled WGS sequence"/>
</dbReference>
<dbReference type="EMBL" id="KK784929">
    <property type="protein sequence ID" value="KDO60925.1"/>
    <property type="molecule type" value="Genomic_DNA"/>
</dbReference>
<accession>A0A067F478</accession>
<organism evidence="2 3">
    <name type="scientific">Citrus sinensis</name>
    <name type="common">Sweet orange</name>
    <name type="synonym">Citrus aurantium var. sinensis</name>
    <dbReference type="NCBI Taxonomy" id="2711"/>
    <lineage>
        <taxon>Eukaryota</taxon>
        <taxon>Viridiplantae</taxon>
        <taxon>Streptophyta</taxon>
        <taxon>Embryophyta</taxon>
        <taxon>Tracheophyta</taxon>
        <taxon>Spermatophyta</taxon>
        <taxon>Magnoliopsida</taxon>
        <taxon>eudicotyledons</taxon>
        <taxon>Gunneridae</taxon>
        <taxon>Pentapetalae</taxon>
        <taxon>rosids</taxon>
        <taxon>malvids</taxon>
        <taxon>Sapindales</taxon>
        <taxon>Rutaceae</taxon>
        <taxon>Aurantioideae</taxon>
        <taxon>Citrus</taxon>
    </lineage>
</organism>
<dbReference type="AlphaFoldDB" id="A0A067F478"/>
<gene>
    <name evidence="2" type="ORF">CISIN_1g046485mg</name>
</gene>
<keyword evidence="1" id="KW-1133">Transmembrane helix</keyword>
<evidence type="ECO:0000256" key="1">
    <source>
        <dbReference type="SAM" id="Phobius"/>
    </source>
</evidence>
<evidence type="ECO:0000313" key="3">
    <source>
        <dbReference type="Proteomes" id="UP000027120"/>
    </source>
</evidence>
<feature type="transmembrane region" description="Helical" evidence="1">
    <location>
        <begin position="26"/>
        <end position="51"/>
    </location>
</feature>
<evidence type="ECO:0000313" key="2">
    <source>
        <dbReference type="EMBL" id="KDO60925.1"/>
    </source>
</evidence>
<keyword evidence="1" id="KW-0812">Transmembrane</keyword>
<reference evidence="2 3" key="1">
    <citation type="submission" date="2014-04" db="EMBL/GenBank/DDBJ databases">
        <authorList>
            <consortium name="International Citrus Genome Consortium"/>
            <person name="Gmitter F."/>
            <person name="Chen C."/>
            <person name="Farmerie W."/>
            <person name="Harkins T."/>
            <person name="Desany B."/>
            <person name="Mohiuddin M."/>
            <person name="Kodira C."/>
            <person name="Borodovsky M."/>
            <person name="Lomsadze A."/>
            <person name="Burns P."/>
            <person name="Jenkins J."/>
            <person name="Prochnik S."/>
            <person name="Shu S."/>
            <person name="Chapman J."/>
            <person name="Pitluck S."/>
            <person name="Schmutz J."/>
            <person name="Rokhsar D."/>
        </authorList>
    </citation>
    <scope>NUCLEOTIDE SEQUENCE</scope>
</reference>
<name>A0A067F478_CITSI</name>
<sequence>MLMSHLKEITRYLLLQYGDKTTFTHLEITFCFLFCSSSVTVALIQFICSLYPSKMMVKSLNIGRHCCFL</sequence>
<proteinExistence type="predicted"/>
<protein>
    <submittedName>
        <fullName evidence="2">Uncharacterized protein</fullName>
    </submittedName>
</protein>
<keyword evidence="3" id="KW-1185">Reference proteome</keyword>